<dbReference type="Pfam" id="PF01402">
    <property type="entry name" value="RHH_1"/>
    <property type="match status" value="1"/>
</dbReference>
<keyword evidence="3" id="KW-1185">Reference proteome</keyword>
<name>A0ABM8HRB9_9BACT</name>
<dbReference type="EMBL" id="AP024355">
    <property type="protein sequence ID" value="BCR04462.1"/>
    <property type="molecule type" value="Genomic_DNA"/>
</dbReference>
<gene>
    <name evidence="2" type="ORF">DESUT3_15310</name>
</gene>
<protein>
    <recommendedName>
        <fullName evidence="1">Ribbon-helix-helix protein CopG domain-containing protein</fullName>
    </recommendedName>
</protein>
<sequence length="59" mass="6425">MGRPAKNPKKYIVSCRIDDDEMETLKRLAARGNTNISDLLRLSLDLLAQDGAPSPGNNA</sequence>
<feature type="domain" description="Ribbon-helix-helix protein CopG" evidence="1">
    <location>
        <begin position="13"/>
        <end position="45"/>
    </location>
</feature>
<accession>A0ABM8HRB9</accession>
<dbReference type="RefSeq" id="WP_221251920.1">
    <property type="nucleotide sequence ID" value="NZ_AP024355.1"/>
</dbReference>
<evidence type="ECO:0000259" key="1">
    <source>
        <dbReference type="Pfam" id="PF01402"/>
    </source>
</evidence>
<reference evidence="2 3" key="1">
    <citation type="journal article" date="2016" name="C (Basel)">
        <title>Selective Growth of and Electricity Production by Marine Exoelectrogenic Bacteria in Self-Aggregated Hydrogel of Microbially Reduced Graphene Oxide.</title>
        <authorList>
            <person name="Yoshida N."/>
            <person name="Goto Y."/>
            <person name="Miyata Y."/>
        </authorList>
    </citation>
    <scope>NUCLEOTIDE SEQUENCE [LARGE SCALE GENOMIC DNA]</scope>
    <source>
        <strain evidence="2 3">NIT-T3</strain>
    </source>
</reference>
<reference evidence="2 3" key="2">
    <citation type="journal article" date="2021" name="Int. J. Syst. Evol. Microbiol.">
        <title>Isolation and Polyphasic Characterization of Desulfuromonas versatilis sp. Nov., an Electrogenic Bacteria Capable of Versatile Metabolism Isolated from a Graphene Oxide-Reducing Enrichment Culture.</title>
        <authorList>
            <person name="Xie L."/>
            <person name="Yoshida N."/>
            <person name="Ishii S."/>
            <person name="Meng L."/>
        </authorList>
    </citation>
    <scope>NUCLEOTIDE SEQUENCE [LARGE SCALE GENOMIC DNA]</scope>
    <source>
        <strain evidence="2 3">NIT-T3</strain>
    </source>
</reference>
<dbReference type="Proteomes" id="UP001319827">
    <property type="component" value="Chromosome"/>
</dbReference>
<proteinExistence type="predicted"/>
<dbReference type="InterPro" id="IPR002145">
    <property type="entry name" value="CopG"/>
</dbReference>
<evidence type="ECO:0000313" key="3">
    <source>
        <dbReference type="Proteomes" id="UP001319827"/>
    </source>
</evidence>
<organism evidence="2 3">
    <name type="scientific">Desulfuromonas versatilis</name>
    <dbReference type="NCBI Taxonomy" id="2802975"/>
    <lineage>
        <taxon>Bacteria</taxon>
        <taxon>Pseudomonadati</taxon>
        <taxon>Thermodesulfobacteriota</taxon>
        <taxon>Desulfuromonadia</taxon>
        <taxon>Desulfuromonadales</taxon>
        <taxon>Desulfuromonadaceae</taxon>
        <taxon>Desulfuromonas</taxon>
    </lineage>
</organism>
<evidence type="ECO:0000313" key="2">
    <source>
        <dbReference type="EMBL" id="BCR04462.1"/>
    </source>
</evidence>